<feature type="transmembrane region" description="Helical" evidence="1">
    <location>
        <begin position="172"/>
        <end position="201"/>
    </location>
</feature>
<accession>B8C382</accession>
<dbReference type="GeneID" id="7453231"/>
<proteinExistence type="predicted"/>
<keyword evidence="3" id="KW-1185">Reference proteome</keyword>
<sequence>MPSTLSDRFIDHGNALPSSILILMATCIISSVAYYFIAALLAVSPPTSGLGVVLLGRVHDAKLNWHVHVIRSFLETAFWVGVIGFAYFGSTDEAGESNSMVDRKLIEAVLWGTMSGVGVVLLGDVCTRCLDDTLEVRFKVNVSAPNNVPRRLSSKLDDEAEEDEQQEENSNIFAYFGTFIVLYIFSFLGYQTLSFIFSFPYSLNVITENANSNQPFSITNIVILHILLATIAGVTFTATASLLSAHEEINA</sequence>
<feature type="transmembrane region" description="Helical" evidence="1">
    <location>
        <begin position="65"/>
        <end position="88"/>
    </location>
</feature>
<name>B8C382_THAPS</name>
<dbReference type="EMBL" id="CM000642">
    <property type="protein sequence ID" value="EED92517.1"/>
    <property type="molecule type" value="Genomic_DNA"/>
</dbReference>
<feature type="transmembrane region" description="Helical" evidence="1">
    <location>
        <begin position="108"/>
        <end position="130"/>
    </location>
</feature>
<feature type="transmembrane region" description="Helical" evidence="1">
    <location>
        <begin position="221"/>
        <end position="243"/>
    </location>
</feature>
<dbReference type="HOGENOM" id="CLU_1108977_0_0_1"/>
<gene>
    <name evidence="2" type="ORF">THAPSDRAFT_5551</name>
</gene>
<reference evidence="2 3" key="1">
    <citation type="journal article" date="2004" name="Science">
        <title>The genome of the diatom Thalassiosira pseudonana: ecology, evolution, and metabolism.</title>
        <authorList>
            <person name="Armbrust E.V."/>
            <person name="Berges J.A."/>
            <person name="Bowler C."/>
            <person name="Green B.R."/>
            <person name="Martinez D."/>
            <person name="Putnam N.H."/>
            <person name="Zhou S."/>
            <person name="Allen A.E."/>
            <person name="Apt K.E."/>
            <person name="Bechner M."/>
            <person name="Brzezinski M.A."/>
            <person name="Chaal B.K."/>
            <person name="Chiovitti A."/>
            <person name="Davis A.K."/>
            <person name="Demarest M.S."/>
            <person name="Detter J.C."/>
            <person name="Glavina T."/>
            <person name="Goodstein D."/>
            <person name="Hadi M.Z."/>
            <person name="Hellsten U."/>
            <person name="Hildebrand M."/>
            <person name="Jenkins B.D."/>
            <person name="Jurka J."/>
            <person name="Kapitonov V.V."/>
            <person name="Kroger N."/>
            <person name="Lau W.W."/>
            <person name="Lane T.W."/>
            <person name="Larimer F.W."/>
            <person name="Lippmeier J.C."/>
            <person name="Lucas S."/>
            <person name="Medina M."/>
            <person name="Montsant A."/>
            <person name="Obornik M."/>
            <person name="Parker M.S."/>
            <person name="Palenik B."/>
            <person name="Pazour G.J."/>
            <person name="Richardson P.M."/>
            <person name="Rynearson T.A."/>
            <person name="Saito M.A."/>
            <person name="Schwartz D.C."/>
            <person name="Thamatrakoln K."/>
            <person name="Valentin K."/>
            <person name="Vardi A."/>
            <person name="Wilkerson F.P."/>
            <person name="Rokhsar D.S."/>
        </authorList>
    </citation>
    <scope>NUCLEOTIDE SEQUENCE [LARGE SCALE GENOMIC DNA]</scope>
    <source>
        <strain evidence="2 3">CCMP1335</strain>
    </source>
</reference>
<keyword evidence="1" id="KW-0812">Transmembrane</keyword>
<evidence type="ECO:0000313" key="2">
    <source>
        <dbReference type="EMBL" id="EED92517.1"/>
    </source>
</evidence>
<dbReference type="AlphaFoldDB" id="B8C382"/>
<keyword evidence="1" id="KW-0472">Membrane</keyword>
<keyword evidence="1" id="KW-1133">Transmembrane helix</keyword>
<organism evidence="2 3">
    <name type="scientific">Thalassiosira pseudonana</name>
    <name type="common">Marine diatom</name>
    <name type="synonym">Cyclotella nana</name>
    <dbReference type="NCBI Taxonomy" id="35128"/>
    <lineage>
        <taxon>Eukaryota</taxon>
        <taxon>Sar</taxon>
        <taxon>Stramenopiles</taxon>
        <taxon>Ochrophyta</taxon>
        <taxon>Bacillariophyta</taxon>
        <taxon>Coscinodiscophyceae</taxon>
        <taxon>Thalassiosirophycidae</taxon>
        <taxon>Thalassiosirales</taxon>
        <taxon>Thalassiosiraceae</taxon>
        <taxon>Thalassiosira</taxon>
    </lineage>
</organism>
<protein>
    <submittedName>
        <fullName evidence="2">Uncharacterized protein</fullName>
    </submittedName>
</protein>
<dbReference type="InParanoid" id="B8C382"/>
<dbReference type="RefSeq" id="XP_002290765.1">
    <property type="nucleotide sequence ID" value="XM_002290729.1"/>
</dbReference>
<reference evidence="2 3" key="2">
    <citation type="journal article" date="2008" name="Nature">
        <title>The Phaeodactylum genome reveals the evolutionary history of diatom genomes.</title>
        <authorList>
            <person name="Bowler C."/>
            <person name="Allen A.E."/>
            <person name="Badger J.H."/>
            <person name="Grimwood J."/>
            <person name="Jabbari K."/>
            <person name="Kuo A."/>
            <person name="Maheswari U."/>
            <person name="Martens C."/>
            <person name="Maumus F."/>
            <person name="Otillar R.P."/>
            <person name="Rayko E."/>
            <person name="Salamov A."/>
            <person name="Vandepoele K."/>
            <person name="Beszteri B."/>
            <person name="Gruber A."/>
            <person name="Heijde M."/>
            <person name="Katinka M."/>
            <person name="Mock T."/>
            <person name="Valentin K."/>
            <person name="Verret F."/>
            <person name="Berges J.A."/>
            <person name="Brownlee C."/>
            <person name="Cadoret J.P."/>
            <person name="Chiovitti A."/>
            <person name="Choi C.J."/>
            <person name="Coesel S."/>
            <person name="De Martino A."/>
            <person name="Detter J.C."/>
            <person name="Durkin C."/>
            <person name="Falciatore A."/>
            <person name="Fournet J."/>
            <person name="Haruta M."/>
            <person name="Huysman M.J."/>
            <person name="Jenkins B.D."/>
            <person name="Jiroutova K."/>
            <person name="Jorgensen R.E."/>
            <person name="Joubert Y."/>
            <person name="Kaplan A."/>
            <person name="Kroger N."/>
            <person name="Kroth P.G."/>
            <person name="La Roche J."/>
            <person name="Lindquist E."/>
            <person name="Lommer M."/>
            <person name="Martin-Jezequel V."/>
            <person name="Lopez P.J."/>
            <person name="Lucas S."/>
            <person name="Mangogna M."/>
            <person name="McGinnis K."/>
            <person name="Medlin L.K."/>
            <person name="Montsant A."/>
            <person name="Oudot-Le Secq M.P."/>
            <person name="Napoli C."/>
            <person name="Obornik M."/>
            <person name="Parker M.S."/>
            <person name="Petit J.L."/>
            <person name="Porcel B.M."/>
            <person name="Poulsen N."/>
            <person name="Robison M."/>
            <person name="Rychlewski L."/>
            <person name="Rynearson T.A."/>
            <person name="Schmutz J."/>
            <person name="Shapiro H."/>
            <person name="Siaut M."/>
            <person name="Stanley M."/>
            <person name="Sussman M.R."/>
            <person name="Taylor A.R."/>
            <person name="Vardi A."/>
            <person name="von Dassow P."/>
            <person name="Vyverman W."/>
            <person name="Willis A."/>
            <person name="Wyrwicz L.S."/>
            <person name="Rokhsar D.S."/>
            <person name="Weissenbach J."/>
            <person name="Armbrust E.V."/>
            <person name="Green B.R."/>
            <person name="Van de Peer Y."/>
            <person name="Grigoriev I.V."/>
        </authorList>
    </citation>
    <scope>NUCLEOTIDE SEQUENCE [LARGE SCALE GENOMIC DNA]</scope>
    <source>
        <strain evidence="2 3">CCMP1335</strain>
    </source>
</reference>
<dbReference type="KEGG" id="tps:THAPSDRAFT_5551"/>
<feature type="transmembrane region" description="Helical" evidence="1">
    <location>
        <begin position="20"/>
        <end position="44"/>
    </location>
</feature>
<dbReference type="PaxDb" id="35128-Thaps5551"/>
<evidence type="ECO:0000256" key="1">
    <source>
        <dbReference type="SAM" id="Phobius"/>
    </source>
</evidence>
<evidence type="ECO:0000313" key="3">
    <source>
        <dbReference type="Proteomes" id="UP000001449"/>
    </source>
</evidence>
<dbReference type="Proteomes" id="UP000001449">
    <property type="component" value="Chromosome 5"/>
</dbReference>